<protein>
    <submittedName>
        <fullName evidence="1">Uncharacterized protein</fullName>
    </submittedName>
</protein>
<dbReference type="EMBL" id="AAHBYH010000043">
    <property type="protein sequence ID" value="EBU3914626.1"/>
    <property type="molecule type" value="Genomic_DNA"/>
</dbReference>
<reference evidence="1" key="1">
    <citation type="submission" date="2018-07" db="EMBL/GenBank/DDBJ databases">
        <authorList>
            <consortium name="PulseNet: The National Subtyping Network for Foodborne Disease Surveillance"/>
            <person name="Tarr C.L."/>
            <person name="Trees E."/>
            <person name="Katz L.S."/>
            <person name="Carleton-Romer H.A."/>
            <person name="Stroika S."/>
            <person name="Kucerova Z."/>
            <person name="Roache K.F."/>
            <person name="Sabol A.L."/>
            <person name="Besser J."/>
            <person name="Gerner-Smidt P."/>
        </authorList>
    </citation>
    <scope>NUCLEOTIDE SEQUENCE</scope>
    <source>
        <strain evidence="1">PNUSAS029138</strain>
    </source>
</reference>
<dbReference type="RefSeq" id="WP_154707866.1">
    <property type="nucleotide sequence ID" value="NZ_MXMT01000031.1"/>
</dbReference>
<gene>
    <name evidence="1" type="ORF">CWK15_25185</name>
</gene>
<name>A0A5V4NCQ5_SALER</name>
<proteinExistence type="predicted"/>
<sequence length="74" mass="8230">MAGGYWGKGNNPYWNFDSDASLRNSQMNDAYKLANNAQIDTIKAQSDASLARSKANMANIEISDLRNCKYPLLL</sequence>
<comment type="caution">
    <text evidence="1">The sequence shown here is derived from an EMBL/GenBank/DDBJ whole genome shotgun (WGS) entry which is preliminary data.</text>
</comment>
<accession>A0A5V4NCQ5</accession>
<evidence type="ECO:0000313" key="1">
    <source>
        <dbReference type="EMBL" id="EBU3914626.1"/>
    </source>
</evidence>
<organism evidence="1">
    <name type="scientific">Salmonella enterica</name>
    <name type="common">Salmonella choleraesuis</name>
    <dbReference type="NCBI Taxonomy" id="28901"/>
    <lineage>
        <taxon>Bacteria</taxon>
        <taxon>Pseudomonadati</taxon>
        <taxon>Pseudomonadota</taxon>
        <taxon>Gammaproteobacteria</taxon>
        <taxon>Enterobacterales</taxon>
        <taxon>Enterobacteriaceae</taxon>
        <taxon>Salmonella</taxon>
    </lineage>
</organism>
<dbReference type="AlphaFoldDB" id="A0A5V4NCQ5"/>